<evidence type="ECO:0000313" key="2">
    <source>
        <dbReference type="EMBL" id="QEH61673.1"/>
    </source>
</evidence>
<protein>
    <recommendedName>
        <fullName evidence="4">Transmembrane protein</fullName>
    </recommendedName>
</protein>
<dbReference type="KEGG" id="schi:SCHIN_v1c04760"/>
<keyword evidence="3" id="KW-1185">Reference proteome</keyword>
<dbReference type="AlphaFoldDB" id="A0A5B9Y4H8"/>
<feature type="transmembrane region" description="Helical" evidence="1">
    <location>
        <begin position="228"/>
        <end position="256"/>
    </location>
</feature>
<sequence length="259" mass="30039">MKKIISIFWILAIGLSTLSLSISSFDSKNNENKINYTNNYHKEEIIEKLSDHFEKQNVKRNAIFDSYDIVLEYFAYNALSDSIYVDIEKMLIKGESMDLIVLFETEAFKEELNKAFEDDIFIYQDELIQYKPYLEDEYFFDTETGLTDIDNSILQRSQKAYYKLYTKWYWFGTYKLTLNNQATIELLNILNLISTSASLASYLILRFAIAGAAGVLVSAILSQIADYLFVVGHIISVVNRGYGVYFWATVIIVWYVKAL</sequence>
<keyword evidence="1" id="KW-0472">Membrane</keyword>
<reference evidence="2 3" key="1">
    <citation type="submission" date="2019-08" db="EMBL/GenBank/DDBJ databases">
        <title>Complete genome sequence of Spiroplasma chinense CCH (DSM 19755).</title>
        <authorList>
            <person name="Shen H.-Y."/>
            <person name="Lin Y.-C."/>
            <person name="Chou L."/>
            <person name="Kuo C.-H."/>
        </authorList>
    </citation>
    <scope>NUCLEOTIDE SEQUENCE [LARGE SCALE GENOMIC DNA]</scope>
    <source>
        <strain evidence="2 3">CCH</strain>
    </source>
</reference>
<keyword evidence="1" id="KW-0812">Transmembrane</keyword>
<evidence type="ECO:0000313" key="3">
    <source>
        <dbReference type="Proteomes" id="UP000323144"/>
    </source>
</evidence>
<keyword evidence="1" id="KW-1133">Transmembrane helix</keyword>
<dbReference type="Proteomes" id="UP000323144">
    <property type="component" value="Chromosome"/>
</dbReference>
<proteinExistence type="predicted"/>
<dbReference type="RefSeq" id="WP_166508061.1">
    <property type="nucleotide sequence ID" value="NZ_CP043026.1"/>
</dbReference>
<name>A0A5B9Y4H8_9MOLU</name>
<gene>
    <name evidence="2" type="ORF">SCHIN_v1c04760</name>
</gene>
<evidence type="ECO:0000256" key="1">
    <source>
        <dbReference type="SAM" id="Phobius"/>
    </source>
</evidence>
<evidence type="ECO:0008006" key="4">
    <source>
        <dbReference type="Google" id="ProtNLM"/>
    </source>
</evidence>
<organism evidence="2 3">
    <name type="scientific">Spiroplasma chinense</name>
    <dbReference type="NCBI Taxonomy" id="216932"/>
    <lineage>
        <taxon>Bacteria</taxon>
        <taxon>Bacillati</taxon>
        <taxon>Mycoplasmatota</taxon>
        <taxon>Mollicutes</taxon>
        <taxon>Entomoplasmatales</taxon>
        <taxon>Spiroplasmataceae</taxon>
        <taxon>Spiroplasma</taxon>
    </lineage>
</organism>
<feature type="transmembrane region" description="Helical" evidence="1">
    <location>
        <begin position="199"/>
        <end position="221"/>
    </location>
</feature>
<dbReference type="EMBL" id="CP043026">
    <property type="protein sequence ID" value="QEH61673.1"/>
    <property type="molecule type" value="Genomic_DNA"/>
</dbReference>
<accession>A0A5B9Y4H8</accession>